<dbReference type="InterPro" id="IPR001599">
    <property type="entry name" value="Macroglobln_a2"/>
</dbReference>
<proteinExistence type="inferred from homology"/>
<dbReference type="PANTHER" id="PTHR40094:SF1">
    <property type="entry name" value="UBIQUITIN DOMAIN-CONTAINING PROTEIN"/>
    <property type="match status" value="1"/>
</dbReference>
<dbReference type="SUPFAM" id="SSF48239">
    <property type="entry name" value="Terpenoid cyclases/Protein prenyltransferases"/>
    <property type="match status" value="1"/>
</dbReference>
<keyword evidence="2 4" id="KW-0732">Signal</keyword>
<evidence type="ECO:0000313" key="7">
    <source>
        <dbReference type="EMBL" id="SBV90858.1"/>
    </source>
</evidence>
<dbReference type="SMART" id="SM01359">
    <property type="entry name" value="A2M_N_2"/>
    <property type="match status" value="1"/>
</dbReference>
<evidence type="ECO:0000259" key="5">
    <source>
        <dbReference type="SMART" id="SM01359"/>
    </source>
</evidence>
<dbReference type="InterPro" id="IPR041203">
    <property type="entry name" value="Bact_A2M_MG5"/>
</dbReference>
<dbReference type="SMART" id="SM01360">
    <property type="entry name" value="A2M"/>
    <property type="match status" value="1"/>
</dbReference>
<feature type="region of interest" description="Disordered" evidence="3">
    <location>
        <begin position="32"/>
        <end position="53"/>
    </location>
</feature>
<dbReference type="Pfam" id="PF17973">
    <property type="entry name" value="bMG10"/>
    <property type="match status" value="1"/>
</dbReference>
<protein>
    <submittedName>
        <fullName evidence="7">Putative Alpha-2-macroglobulin domain protein</fullName>
    </submittedName>
</protein>
<dbReference type="PANTHER" id="PTHR40094">
    <property type="entry name" value="ALPHA-2-MACROGLOBULIN HOMOLOG"/>
    <property type="match status" value="1"/>
</dbReference>
<dbReference type="Pfam" id="PF07678">
    <property type="entry name" value="TED_complement"/>
    <property type="match status" value="1"/>
</dbReference>
<feature type="compositionally biased region" description="Basic and acidic residues" evidence="3">
    <location>
        <begin position="38"/>
        <end position="53"/>
    </location>
</feature>
<dbReference type="Pfam" id="PF00207">
    <property type="entry name" value="A2M"/>
    <property type="match status" value="1"/>
</dbReference>
<evidence type="ECO:0000256" key="3">
    <source>
        <dbReference type="SAM" id="MobiDB-lite"/>
    </source>
</evidence>
<reference evidence="7" key="1">
    <citation type="submission" date="2016-04" db="EMBL/GenBank/DDBJ databases">
        <authorList>
            <person name="Evans L.H."/>
            <person name="Alamgir A."/>
            <person name="Owens N."/>
            <person name="Weber N.D."/>
            <person name="Virtaneva K."/>
            <person name="Barbian K."/>
            <person name="Babar A."/>
            <person name="Rosenke K."/>
        </authorList>
    </citation>
    <scope>NUCLEOTIDE SEQUENCE</scope>
    <source>
        <strain evidence="7">86</strain>
    </source>
</reference>
<evidence type="ECO:0000259" key="6">
    <source>
        <dbReference type="SMART" id="SM01360"/>
    </source>
</evidence>
<dbReference type="Pfam" id="PF17972">
    <property type="entry name" value="bMG5"/>
    <property type="match status" value="1"/>
</dbReference>
<feature type="signal peptide" evidence="4">
    <location>
        <begin position="1"/>
        <end position="29"/>
    </location>
</feature>
<evidence type="ECO:0000256" key="4">
    <source>
        <dbReference type="SAM" id="SignalP"/>
    </source>
</evidence>
<dbReference type="Pfam" id="PF01835">
    <property type="entry name" value="MG2"/>
    <property type="match status" value="1"/>
</dbReference>
<name>A0A212IUH6_9DELT</name>
<dbReference type="GO" id="GO:0004866">
    <property type="term" value="F:endopeptidase inhibitor activity"/>
    <property type="evidence" value="ECO:0007669"/>
    <property type="project" value="InterPro"/>
</dbReference>
<dbReference type="InterPro" id="IPR008930">
    <property type="entry name" value="Terpenoid_cyclase/PrenylTrfase"/>
</dbReference>
<dbReference type="InterPro" id="IPR013783">
    <property type="entry name" value="Ig-like_fold"/>
</dbReference>
<dbReference type="InterPro" id="IPR051802">
    <property type="entry name" value="YfhM-like"/>
</dbReference>
<dbReference type="CDD" id="cd02891">
    <property type="entry name" value="A2M_like"/>
    <property type="match status" value="1"/>
</dbReference>
<dbReference type="InterPro" id="IPR021868">
    <property type="entry name" value="Alpha_2_Macroglob_MG3"/>
</dbReference>
<dbReference type="Pfam" id="PF11974">
    <property type="entry name" value="bMG3"/>
    <property type="match status" value="1"/>
</dbReference>
<dbReference type="InterPro" id="IPR002890">
    <property type="entry name" value="MG2"/>
</dbReference>
<dbReference type="Pfam" id="PF07703">
    <property type="entry name" value="A2M_BRD"/>
    <property type="match status" value="1"/>
</dbReference>
<evidence type="ECO:0000256" key="2">
    <source>
        <dbReference type="ARBA" id="ARBA00022729"/>
    </source>
</evidence>
<dbReference type="GO" id="GO:0005615">
    <property type="term" value="C:extracellular space"/>
    <property type="evidence" value="ECO:0007669"/>
    <property type="project" value="InterPro"/>
</dbReference>
<dbReference type="Gene3D" id="1.50.10.20">
    <property type="match status" value="1"/>
</dbReference>
<evidence type="ECO:0000256" key="1">
    <source>
        <dbReference type="ARBA" id="ARBA00010556"/>
    </source>
</evidence>
<feature type="domain" description="Alpha-2-macroglobulin" evidence="6">
    <location>
        <begin position="1175"/>
        <end position="1263"/>
    </location>
</feature>
<dbReference type="InterPro" id="IPR011626">
    <property type="entry name" value="Alpha-macroglobulin_TED"/>
</dbReference>
<gene>
    <name evidence="7" type="ORF">KL86DPRO_10100</name>
</gene>
<dbReference type="Gene3D" id="2.60.40.1930">
    <property type="match status" value="1"/>
</dbReference>
<dbReference type="Gene3D" id="2.60.40.10">
    <property type="entry name" value="Immunoglobulins"/>
    <property type="match status" value="1"/>
</dbReference>
<accession>A0A212IUH6</accession>
<comment type="similarity">
    <text evidence="1">Belongs to the protease inhibitor I39 (alpha-2-macroglobulin) family. Bacterial alpha-2-macroglobulin subfamily.</text>
</comment>
<dbReference type="InterPro" id="IPR047565">
    <property type="entry name" value="Alpha-macroglob_thiol-ester_cl"/>
</dbReference>
<feature type="domain" description="Alpha-2-macroglobulin bait region" evidence="5">
    <location>
        <begin position="965"/>
        <end position="1110"/>
    </location>
</feature>
<organism evidence="7">
    <name type="scientific">uncultured delta proteobacterium</name>
    <dbReference type="NCBI Taxonomy" id="34034"/>
    <lineage>
        <taxon>Bacteria</taxon>
        <taxon>Deltaproteobacteria</taxon>
        <taxon>environmental samples</taxon>
    </lineage>
</organism>
<dbReference type="SMART" id="SM01419">
    <property type="entry name" value="Thiol-ester_cl"/>
    <property type="match status" value="1"/>
</dbReference>
<dbReference type="EMBL" id="FLUQ01000001">
    <property type="protein sequence ID" value="SBV90858.1"/>
    <property type="molecule type" value="Genomic_DNA"/>
</dbReference>
<sequence>MRKITRAASFMLPLFLFAALLFLPASATAKGAAPQEAPKQEAKKEEPTTEPKKNLEIRTGFETSGGRAVYRFAFSQPMVDNETVLSGKTLPVEEFPFTITPPLNGEARWLDQSNIAFVSYERLPRATVFTLTPKASLVSLSGGKYTGKPFTTMPYPFYYQANHIRYTADGTVTLQLDFSCKVDLAKLKAALTIVDAKGEKLAVEIEPDKDDPLVTRVKAYVKPEKLGQVTVSLPENFLSEEGPVGLSKQRSSVKVETTSMFAVNTVRARQSSSPPWERFIEIRTTNSADMDKVKQYLDITPATDVSIVAQSDGFLITGDFITRPRVNVTFKKGMPGLVGTLLEDHTTTVVFNDFSPRMAFDGEGTILSPNRSMRLPISSINVEKVQTTLWQLPESNIPLMAMGFFDSYKKHLSRKVAVRTGAVNAVRNRSADFSLDLTQIAGKAKGVFLLTVADASDPKKVRSDDPRDPDDYYYEDYDDDIASPMEKLVVISDIGITARAMPDGLTVWANSIATAGALQNARVRVYSYNNVLVAEGRTDKDGIWRHQRAEDWTAHERPAIIVVSTATTEKQPKAEPGMAEASVADIAFLKLDVDLSADSSFDTGGREYVRQGYEAFCFTPRGIFRPGETVDFKVMVRNSRMQAPEEFPVAWKVRSSTGRTVGSGTAKLNSEGGANFSLPLVPSAPTGRYSMSVSIPGQGKTIGSCTFAVEDFQPPRIEVALSPEKPYSVDGDVEINVDAKYLFGSPVAEAPWEGEITVAPRYFHHPDWRSFYFPSFFSKSMTQVRTESSGTLDADGKTTLTISPEESWTGSVLDVVATVRVREDGGRWVARNVIVPWYKNPFLLGYEYSKEDPQAGAPFSMRLAAVTPDGKPADVEELAVTVERRETYYVRSDRGYTQSTRYVPVAKAGVTLDKGLGTLTFTPPRQATYRIKAAANGVEALEFQIQVWSGLAGTEDGASPLVDRVMLSWERQRYQVGETAMLKVRSPFPGKLLVVLEGETEIYRMVLPLKETETSVPVPVMESMLPNAYCSAWVIRPVQEGERWGAHRAYGIIPMLIDRSKTKLNVALNAPDKVMPKSTVPVSVTLTDANGQPVRGEVTIALVDEGLLSLTNFKTPDPFAFFTAKRAMQGRAYDVYNDLMPLSSRKPITLQPGGGGPGEDGSQLSPMSRKLELLSIFLGSVTTDSNGTAATTLTLPEYSGRGRLMAIAASKTAVGNNDANVRIARDVTVEATVPRMVAPGDVFAMPVIAFGDGKKAIKAKITVETEGPLAVQGEKTFTVALDEKTAKAPLNLTVKALDASGMASVRVITAIEGPDNKPFEQRLEIPVRPPFPRLTRSGGGIIKGGEKAVIDIGSGFFPGTQRVNLSFSDTPGISLMKALDYLGSYPYGCLEQTTSSAWPFLAVPAMLKSIDPEKAKDSEFKQALDYAIRRILSMQRADGGFNGWPGMSISSAYAWTTTYAVHFLTEAKGTGLVPQDALKSALDWMRSYLASSLPEQNWAIMDSLSVKAYVCYVLALNGDAPLGWMQFLKDQGKFLNQSARIFLAGAQALATGKADALRELGTLPFSRPNRYGWSLESSPRNEALRLLMWTHVDPFAPEAALLAKRVMDNGNAGQWRSTQENGMAVMAIGRYIEKTAGPSREFKASLAAATGQGSAMQEIAAFTNKDKPTFSRKNLLPAEPAAPAPLTASIAGEGTAYYSWTTSGVPVEAPAPFAEGIETIRRWVLPDGTVYDFVPDASGKLPEALRNLKIPHGTRVTVTLYVNPKAAMNSMVLADIVPGGFEIDNPNLVPDSEYAARSGTFIDPKTGKPFASPAGYANAYSLNTWVEGRTEMRDDRLLLFVDYMPNRASAFTYTLRAVNKGEFVLPPLSVEDMYDPSIHALSHTARVTVE</sequence>
<feature type="chain" id="PRO_5013007577" evidence="4">
    <location>
        <begin position="30"/>
        <end position="1890"/>
    </location>
</feature>
<dbReference type="InterPro" id="IPR041246">
    <property type="entry name" value="Bact_MG10"/>
</dbReference>
<dbReference type="Gene3D" id="2.60.40.3710">
    <property type="match status" value="1"/>
</dbReference>
<dbReference type="InterPro" id="IPR011625">
    <property type="entry name" value="A2M_N_BRD"/>
</dbReference>